<dbReference type="GeneID" id="27422358"/>
<protein>
    <submittedName>
        <fullName evidence="3">Uncharacterized protein</fullName>
    </submittedName>
</protein>
<dbReference type="AlphaFoldDB" id="V5ENS3"/>
<evidence type="ECO:0000313" key="3">
    <source>
        <dbReference type="EMBL" id="EST04568.1"/>
    </source>
</evidence>
<sequence>MFKFTVVAAAALAATSAVSAAQIGTPAAITQCQPVLLNWTGAQGKVYVSVIPGSQPSAAPLVTFAPQDAGTTSLRWVPNLPANTPITLAISDDSGVQSYSGQVTIRAGTDTSCLNSNASAAASGSADTTNSGSSSGSGSGSSSSSSSSGSSGSGSSSSSPSSSGRPAASSSSSPSSQQTGSSSNTSGATSFRADTGAFVTSGLAVAAAAIAIFA</sequence>
<feature type="region of interest" description="Disordered" evidence="1">
    <location>
        <begin position="117"/>
        <end position="190"/>
    </location>
</feature>
<feature type="chain" id="PRO_5004734699" evidence="2">
    <location>
        <begin position="21"/>
        <end position="214"/>
    </location>
</feature>
<dbReference type="OrthoDB" id="3362246at2759"/>
<accession>V5ENS3</accession>
<evidence type="ECO:0000313" key="4">
    <source>
        <dbReference type="Proteomes" id="UP000019377"/>
    </source>
</evidence>
<dbReference type="OMA" id="IIECQPA"/>
<dbReference type="Proteomes" id="UP000019377">
    <property type="component" value="Unassembled WGS sequence"/>
</dbReference>
<name>V5ENS3_KALBG</name>
<dbReference type="eggNOG" id="ENOG502S9QR">
    <property type="taxonomic scope" value="Eukaryota"/>
</dbReference>
<dbReference type="PANTHER" id="PTHR37487">
    <property type="entry name" value="CHROMOSOME 1, WHOLE GENOME SHOTGUN SEQUENCE"/>
    <property type="match status" value="1"/>
</dbReference>
<evidence type="ECO:0000256" key="2">
    <source>
        <dbReference type="SAM" id="SignalP"/>
    </source>
</evidence>
<proteinExistence type="predicted"/>
<dbReference type="HOGENOM" id="CLU_063099_1_2_1"/>
<keyword evidence="4" id="KW-1185">Reference proteome</keyword>
<reference evidence="4" key="1">
    <citation type="journal article" date="2013" name="Genome Announc.">
        <title>Draft genome sequence of Pseudozyma brasiliensis sp. nov. strain GHG001, a high producer of endo-1,4-xylanase isolated from an insect pest of sugarcane.</title>
        <authorList>
            <person name="Oliveira J.V.D.C."/>
            <person name="dos Santos R.A.C."/>
            <person name="Borges T.A."/>
            <person name="Riano-Pachon D.M."/>
            <person name="Goldman G.H."/>
        </authorList>
    </citation>
    <scope>NUCLEOTIDE SEQUENCE [LARGE SCALE GENOMIC DNA]</scope>
    <source>
        <strain evidence="4">GHG001</strain>
    </source>
</reference>
<dbReference type="STRING" id="1365824.V5ENS3"/>
<feature type="signal peptide" evidence="2">
    <location>
        <begin position="1"/>
        <end position="20"/>
    </location>
</feature>
<dbReference type="PANTHER" id="PTHR37487:SF2">
    <property type="entry name" value="EXPRESSED PROTEIN"/>
    <property type="match status" value="1"/>
</dbReference>
<organism evidence="3 4">
    <name type="scientific">Kalmanozyma brasiliensis (strain GHG001)</name>
    <name type="common">Yeast</name>
    <name type="synonym">Pseudozyma brasiliensis</name>
    <dbReference type="NCBI Taxonomy" id="1365824"/>
    <lineage>
        <taxon>Eukaryota</taxon>
        <taxon>Fungi</taxon>
        <taxon>Dikarya</taxon>
        <taxon>Basidiomycota</taxon>
        <taxon>Ustilaginomycotina</taxon>
        <taxon>Ustilaginomycetes</taxon>
        <taxon>Ustilaginales</taxon>
        <taxon>Ustilaginaceae</taxon>
        <taxon>Kalmanozyma</taxon>
    </lineage>
</organism>
<dbReference type="RefSeq" id="XP_016289557.1">
    <property type="nucleotide sequence ID" value="XM_016439641.1"/>
</dbReference>
<gene>
    <name evidence="3" type="ORF">PSEUBRA_SCAF9g01337</name>
</gene>
<evidence type="ECO:0000256" key="1">
    <source>
        <dbReference type="SAM" id="MobiDB-lite"/>
    </source>
</evidence>
<keyword evidence="2" id="KW-0732">Signal</keyword>
<dbReference type="EMBL" id="KI545895">
    <property type="protein sequence ID" value="EST04568.1"/>
    <property type="molecule type" value="Genomic_DNA"/>
</dbReference>